<accession>A0A367LJV2</accession>
<organism evidence="2 3">
    <name type="scientific">Ophiocordyceps polyrhachis-furcata BCC 54312</name>
    <dbReference type="NCBI Taxonomy" id="1330021"/>
    <lineage>
        <taxon>Eukaryota</taxon>
        <taxon>Fungi</taxon>
        <taxon>Dikarya</taxon>
        <taxon>Ascomycota</taxon>
        <taxon>Pezizomycotina</taxon>
        <taxon>Sordariomycetes</taxon>
        <taxon>Hypocreomycetidae</taxon>
        <taxon>Hypocreales</taxon>
        <taxon>Ophiocordycipitaceae</taxon>
        <taxon>Ophiocordyceps</taxon>
    </lineage>
</organism>
<keyword evidence="1" id="KW-0472">Membrane</keyword>
<evidence type="ECO:0000256" key="1">
    <source>
        <dbReference type="SAM" id="Phobius"/>
    </source>
</evidence>
<evidence type="ECO:0000313" key="2">
    <source>
        <dbReference type="EMBL" id="RCI14679.1"/>
    </source>
</evidence>
<dbReference type="STRING" id="1330021.A0A367LJV2"/>
<comment type="caution">
    <text evidence="2">The sequence shown here is derived from an EMBL/GenBank/DDBJ whole genome shotgun (WGS) entry which is preliminary data.</text>
</comment>
<evidence type="ECO:0000313" key="3">
    <source>
        <dbReference type="Proteomes" id="UP000253664"/>
    </source>
</evidence>
<feature type="transmembrane region" description="Helical" evidence="1">
    <location>
        <begin position="84"/>
        <end position="109"/>
    </location>
</feature>
<gene>
    <name evidence="2" type="ORF">L249_6434</name>
</gene>
<reference evidence="2 3" key="1">
    <citation type="journal article" date="2015" name="BMC Genomics">
        <title>Insights from the genome of Ophiocordyceps polyrhachis-furcata to pathogenicity and host specificity in insect fungi.</title>
        <authorList>
            <person name="Wichadakul D."/>
            <person name="Kobmoo N."/>
            <person name="Ingsriswang S."/>
            <person name="Tangphatsornruang S."/>
            <person name="Chantasingh D."/>
            <person name="Luangsa-ard J.J."/>
            <person name="Eurwilaichitr L."/>
        </authorList>
    </citation>
    <scope>NUCLEOTIDE SEQUENCE [LARGE SCALE GENOMIC DNA]</scope>
    <source>
        <strain evidence="2 3">BCC 54312</strain>
    </source>
</reference>
<dbReference type="EMBL" id="LKCN02000003">
    <property type="protein sequence ID" value="RCI14679.1"/>
    <property type="molecule type" value="Genomic_DNA"/>
</dbReference>
<keyword evidence="1" id="KW-1133">Transmembrane helix</keyword>
<protein>
    <submittedName>
        <fullName evidence="2">Uncharacterized protein</fullName>
    </submittedName>
</protein>
<dbReference type="Proteomes" id="UP000253664">
    <property type="component" value="Unassembled WGS sequence"/>
</dbReference>
<proteinExistence type="predicted"/>
<feature type="transmembrane region" description="Helical" evidence="1">
    <location>
        <begin position="121"/>
        <end position="139"/>
    </location>
</feature>
<keyword evidence="1" id="KW-0812">Transmembrane</keyword>
<keyword evidence="3" id="KW-1185">Reference proteome</keyword>
<name>A0A367LJV2_9HYPO</name>
<dbReference type="OrthoDB" id="4140442at2759"/>
<dbReference type="AlphaFoldDB" id="A0A367LJV2"/>
<sequence length="299" mass="32983">MACFLRGLGSPCLVWSQPAMMLMHGPATRTGRFFASSIGRARKQVQADTLALAQAMQTGSRYAFLTKLAAKPSPTVLYQAPSHFWFYFTCWSTGISMIGWSALTAPVILDQPEGVPDFTKHVYAVSYLLLCAMGFYLIAKTPNVVNSIRLLPSNAASTPGASSSMAAAAAKLQLEVTVKHMLPMLPLRTITTGIENVSFKTRLSHWQHQIPESKLLEMERLEETRRAELRKFDMDHILTMPFRRIGRGLQSLFQGVKSAWTGAGFGFIKVNGKEYKVDVTGGFSHATFRTLARIVDTGA</sequence>